<gene>
    <name evidence="2" type="ORF">TM51_11064</name>
</gene>
<dbReference type="InterPro" id="IPR006311">
    <property type="entry name" value="TAT_signal"/>
</dbReference>
<reference evidence="2 3" key="1">
    <citation type="journal article" date="2013" name="Genome Announc.">
        <title>Draft Genome Sequence of the Lignocellulose Decomposer Thermobifida fusca Strain TM51.</title>
        <authorList>
            <person name="Toth A."/>
            <person name="Barna T."/>
            <person name="Nagy I."/>
            <person name="Horvath B."/>
            <person name="Nagy I."/>
            <person name="Tancsics A."/>
            <person name="Kriszt B."/>
            <person name="Baka E."/>
            <person name="Fekete C."/>
            <person name="Kukolya J."/>
        </authorList>
    </citation>
    <scope>NUCLEOTIDE SEQUENCE [LARGE SCALE GENOMIC DNA]</scope>
    <source>
        <strain evidence="2 3">TM51</strain>
    </source>
</reference>
<accession>A0A9P2TAQ1</accession>
<evidence type="ECO:0008006" key="4">
    <source>
        <dbReference type="Google" id="ProtNLM"/>
    </source>
</evidence>
<feature type="transmembrane region" description="Helical" evidence="1">
    <location>
        <begin position="12"/>
        <end position="34"/>
    </location>
</feature>
<keyword evidence="1" id="KW-0812">Transmembrane</keyword>
<keyword evidence="1" id="KW-1133">Transmembrane helix</keyword>
<dbReference type="EMBL" id="AOSG01000059">
    <property type="protein sequence ID" value="EOR70791.1"/>
    <property type="molecule type" value="Genomic_DNA"/>
</dbReference>
<comment type="caution">
    <text evidence="2">The sequence shown here is derived from an EMBL/GenBank/DDBJ whole genome shotgun (WGS) entry which is preliminary data.</text>
</comment>
<organism evidence="2 3">
    <name type="scientific">Thermobifida fusca TM51</name>
    <dbReference type="NCBI Taxonomy" id="1169414"/>
    <lineage>
        <taxon>Bacteria</taxon>
        <taxon>Bacillati</taxon>
        <taxon>Actinomycetota</taxon>
        <taxon>Actinomycetes</taxon>
        <taxon>Streptosporangiales</taxon>
        <taxon>Nocardiopsidaceae</taxon>
        <taxon>Thermobifida</taxon>
    </lineage>
</organism>
<proteinExistence type="predicted"/>
<dbReference type="Proteomes" id="UP000014184">
    <property type="component" value="Unassembled WGS sequence"/>
</dbReference>
<name>A0A9P2TAQ1_THEFU</name>
<evidence type="ECO:0000313" key="3">
    <source>
        <dbReference type="Proteomes" id="UP000014184"/>
    </source>
</evidence>
<keyword evidence="3" id="KW-1185">Reference proteome</keyword>
<dbReference type="PROSITE" id="PS51318">
    <property type="entry name" value="TAT"/>
    <property type="match status" value="1"/>
</dbReference>
<dbReference type="AlphaFoldDB" id="A0A9P2TAQ1"/>
<sequence>MDEARRRTVVRGAAVVGGAAVVSAAAITGGLLWAKHGPAVEAAPTDAYPQPPACTSVPSATVEGAVPAAVLEAETVGPLPLSAGRSCVWSSLDASGEDPRMLIVSFRAHFSDSQSSGEERAAAELDALAEGELSRGDTLVRPAGVGEGAEAATRDRNLTIRVWYGGADAGEKVAAIAAEVAAAL</sequence>
<protein>
    <recommendedName>
        <fullName evidence="4">DUF3558 domain-containing protein</fullName>
    </recommendedName>
</protein>
<evidence type="ECO:0000256" key="1">
    <source>
        <dbReference type="SAM" id="Phobius"/>
    </source>
</evidence>
<keyword evidence="1" id="KW-0472">Membrane</keyword>
<dbReference type="RefSeq" id="WP_011292578.1">
    <property type="nucleotide sequence ID" value="NZ_AOSG01000059.1"/>
</dbReference>
<evidence type="ECO:0000313" key="2">
    <source>
        <dbReference type="EMBL" id="EOR70791.1"/>
    </source>
</evidence>